<proteinExistence type="inferred from homology"/>
<feature type="domain" description="AMP-dependent synthetase/ligase" evidence="2">
    <location>
        <begin position="198"/>
        <end position="354"/>
    </location>
</feature>
<dbReference type="InterPro" id="IPR042099">
    <property type="entry name" value="ANL_N_sf"/>
</dbReference>
<dbReference type="EMBL" id="JAMYWD010000012">
    <property type="protein sequence ID" value="KAJ4950346.1"/>
    <property type="molecule type" value="Genomic_DNA"/>
</dbReference>
<dbReference type="SUPFAM" id="SSF56801">
    <property type="entry name" value="Acetyl-CoA synthetase-like"/>
    <property type="match status" value="1"/>
</dbReference>
<organism evidence="3 4">
    <name type="scientific">Protea cynaroides</name>
    <dbReference type="NCBI Taxonomy" id="273540"/>
    <lineage>
        <taxon>Eukaryota</taxon>
        <taxon>Viridiplantae</taxon>
        <taxon>Streptophyta</taxon>
        <taxon>Embryophyta</taxon>
        <taxon>Tracheophyta</taxon>
        <taxon>Spermatophyta</taxon>
        <taxon>Magnoliopsida</taxon>
        <taxon>Proteales</taxon>
        <taxon>Proteaceae</taxon>
        <taxon>Protea</taxon>
    </lineage>
</organism>
<evidence type="ECO:0000313" key="3">
    <source>
        <dbReference type="EMBL" id="KAJ4950346.1"/>
    </source>
</evidence>
<evidence type="ECO:0000256" key="1">
    <source>
        <dbReference type="ARBA" id="ARBA00006432"/>
    </source>
</evidence>
<dbReference type="PROSITE" id="PS00455">
    <property type="entry name" value="AMP_BINDING"/>
    <property type="match status" value="1"/>
</dbReference>
<name>A0A9Q0GM20_9MAGN</name>
<gene>
    <name evidence="3" type="ORF">NE237_027178</name>
</gene>
<keyword evidence="4" id="KW-1185">Reference proteome</keyword>
<protein>
    <recommendedName>
        <fullName evidence="2">AMP-dependent synthetase/ligase domain-containing protein</fullName>
    </recommendedName>
</protein>
<dbReference type="GO" id="GO:0031956">
    <property type="term" value="F:medium-chain fatty acid-CoA ligase activity"/>
    <property type="evidence" value="ECO:0007669"/>
    <property type="project" value="TreeGrafter"/>
</dbReference>
<comment type="similarity">
    <text evidence="1">Belongs to the ATP-dependent AMP-binding enzyme family.</text>
</comment>
<reference evidence="3" key="1">
    <citation type="journal article" date="2023" name="Plant J.">
        <title>The genome of the king protea, Protea cynaroides.</title>
        <authorList>
            <person name="Chang J."/>
            <person name="Duong T.A."/>
            <person name="Schoeman C."/>
            <person name="Ma X."/>
            <person name="Roodt D."/>
            <person name="Barker N."/>
            <person name="Li Z."/>
            <person name="Van de Peer Y."/>
            <person name="Mizrachi E."/>
        </authorList>
    </citation>
    <scope>NUCLEOTIDE SEQUENCE</scope>
    <source>
        <tissue evidence="3">Young leaves</tissue>
    </source>
</reference>
<dbReference type="GO" id="GO:0006631">
    <property type="term" value="P:fatty acid metabolic process"/>
    <property type="evidence" value="ECO:0007669"/>
    <property type="project" value="TreeGrafter"/>
</dbReference>
<sequence>MVTTIQPHSLKNKCGWQADKRQLVCVGPTHPGVSNLHFTVPTMVTCDAPTMCVFDRWKFYLNYSNEKSYKSHRFGNSSLCPVYELDSTNHNNVHWNRGFLIVLPWSNTSTSLSQSRLFSVSSSRTLIDILKGAMRHGSPTGESIAVRVELKSYSYFQLISSAYKTSNLLCSVVSKKTFGVDKCQASVKGVQGTEMLGGARIGIVAKPSAEFVAGMLGVWLSGGVAVPLAFSYPEAELFHVMKDSDVSMILSTEDHQELVKNVAARCAVKISLIPSVSLIGVAETEKNLSEEIEDLNMAEGEDPALIVYTSGTTGKPKGVVHTHKSILSQVQFLTEAWEYTSADQFLHCLPLHHIH</sequence>
<dbReference type="Gene3D" id="3.40.50.12780">
    <property type="entry name" value="N-terminal domain of ligase-like"/>
    <property type="match status" value="1"/>
</dbReference>
<dbReference type="Pfam" id="PF00501">
    <property type="entry name" value="AMP-binding"/>
    <property type="match status" value="1"/>
</dbReference>
<dbReference type="OrthoDB" id="2962993at2759"/>
<dbReference type="PANTHER" id="PTHR43201:SF8">
    <property type="entry name" value="ACYL-COA SYNTHETASE FAMILY MEMBER 3"/>
    <property type="match status" value="1"/>
</dbReference>
<dbReference type="InterPro" id="IPR000873">
    <property type="entry name" value="AMP-dep_synth/lig_dom"/>
</dbReference>
<dbReference type="Proteomes" id="UP001141806">
    <property type="component" value="Unassembled WGS sequence"/>
</dbReference>
<evidence type="ECO:0000259" key="2">
    <source>
        <dbReference type="Pfam" id="PF00501"/>
    </source>
</evidence>
<evidence type="ECO:0000313" key="4">
    <source>
        <dbReference type="Proteomes" id="UP001141806"/>
    </source>
</evidence>
<comment type="caution">
    <text evidence="3">The sequence shown here is derived from an EMBL/GenBank/DDBJ whole genome shotgun (WGS) entry which is preliminary data.</text>
</comment>
<dbReference type="AlphaFoldDB" id="A0A9Q0GM20"/>
<dbReference type="PRINTS" id="PR00154">
    <property type="entry name" value="AMPBINDING"/>
</dbReference>
<accession>A0A9Q0GM20</accession>
<dbReference type="InterPro" id="IPR020459">
    <property type="entry name" value="AMP-binding"/>
</dbReference>
<dbReference type="InterPro" id="IPR020845">
    <property type="entry name" value="AMP-binding_CS"/>
</dbReference>
<dbReference type="PANTHER" id="PTHR43201">
    <property type="entry name" value="ACYL-COA SYNTHETASE"/>
    <property type="match status" value="1"/>
</dbReference>